<organism evidence="2 3">
    <name type="scientific">Shouchella xiaoxiensis</name>
    <dbReference type="NCBI Taxonomy" id="766895"/>
    <lineage>
        <taxon>Bacteria</taxon>
        <taxon>Bacillati</taxon>
        <taxon>Bacillota</taxon>
        <taxon>Bacilli</taxon>
        <taxon>Bacillales</taxon>
        <taxon>Bacillaceae</taxon>
        <taxon>Shouchella</taxon>
    </lineage>
</organism>
<evidence type="ECO:0000313" key="3">
    <source>
        <dbReference type="Proteomes" id="UP001179280"/>
    </source>
</evidence>
<evidence type="ECO:0000313" key="2">
    <source>
        <dbReference type="EMBL" id="MBM7841384.1"/>
    </source>
</evidence>
<comment type="caution">
    <text evidence="2">The sequence shown here is derived from an EMBL/GenBank/DDBJ whole genome shotgun (WGS) entry which is preliminary data.</text>
</comment>
<dbReference type="Proteomes" id="UP001179280">
    <property type="component" value="Unassembled WGS sequence"/>
</dbReference>
<evidence type="ECO:0000256" key="1">
    <source>
        <dbReference type="ARBA" id="ARBA00022801"/>
    </source>
</evidence>
<dbReference type="InterPro" id="IPR013078">
    <property type="entry name" value="His_Pase_superF_clade-1"/>
</dbReference>
<dbReference type="PANTHER" id="PTHR46517:SF1">
    <property type="entry name" value="FRUCTOSE-2,6-BISPHOSPHATASE TIGAR"/>
    <property type="match status" value="1"/>
</dbReference>
<keyword evidence="3" id="KW-1185">Reference proteome</keyword>
<dbReference type="Gene3D" id="3.40.50.1240">
    <property type="entry name" value="Phosphoglycerate mutase-like"/>
    <property type="match status" value="1"/>
</dbReference>
<dbReference type="EMBL" id="JAFBCV010000035">
    <property type="protein sequence ID" value="MBM7841384.1"/>
    <property type="molecule type" value="Genomic_DNA"/>
</dbReference>
<dbReference type="RefSeq" id="WP_204469443.1">
    <property type="nucleotide sequence ID" value="NZ_JAFBCV010000035.1"/>
</dbReference>
<dbReference type="SMART" id="SM00855">
    <property type="entry name" value="PGAM"/>
    <property type="match status" value="1"/>
</dbReference>
<keyword evidence="1" id="KW-0378">Hydrolase</keyword>
<sequence>MKLYMIRHGESEGNKLGKIQGSMDFPLSDKGILQADAVAEFCQTLRADYLYSSDLTRAYDTATAISATTGLPVQKWERLREVELGPMQGKTREEIAELFPQTKGKALIGSDIEGTETNQQIAERCESLLHQLKTAHQKEDTVLLVSHGGFISSLLTYMIVGHNLASAQRPFVIGNTSVTLIEWDKETDRYLLHYTNRTAHLDSVRADLHVKHGLL</sequence>
<dbReference type="InterPro" id="IPR029033">
    <property type="entry name" value="His_PPase_superfam"/>
</dbReference>
<gene>
    <name evidence="2" type="ORF">JOC54_004688</name>
</gene>
<dbReference type="Pfam" id="PF00300">
    <property type="entry name" value="His_Phos_1"/>
    <property type="match status" value="1"/>
</dbReference>
<name>A0ABS2T0T5_9BACI</name>
<dbReference type="CDD" id="cd07067">
    <property type="entry name" value="HP_PGM_like"/>
    <property type="match status" value="1"/>
</dbReference>
<dbReference type="InterPro" id="IPR001345">
    <property type="entry name" value="PG/BPGM_mutase_AS"/>
</dbReference>
<dbReference type="SUPFAM" id="SSF53254">
    <property type="entry name" value="Phosphoglycerate mutase-like"/>
    <property type="match status" value="1"/>
</dbReference>
<dbReference type="PANTHER" id="PTHR46517">
    <property type="entry name" value="FRUCTOSE-2,6-BISPHOSPHATASE TIGAR"/>
    <property type="match status" value="1"/>
</dbReference>
<reference evidence="2" key="1">
    <citation type="submission" date="2021-01" db="EMBL/GenBank/DDBJ databases">
        <title>Genomic Encyclopedia of Type Strains, Phase IV (KMG-IV): sequencing the most valuable type-strain genomes for metagenomic binning, comparative biology and taxonomic classification.</title>
        <authorList>
            <person name="Goeker M."/>
        </authorList>
    </citation>
    <scope>NUCLEOTIDE SEQUENCE</scope>
    <source>
        <strain evidence="2">DSM 21943</strain>
    </source>
</reference>
<dbReference type="PROSITE" id="PS00175">
    <property type="entry name" value="PG_MUTASE"/>
    <property type="match status" value="1"/>
</dbReference>
<protein>
    <submittedName>
        <fullName evidence="2">Phosphatase</fullName>
    </submittedName>
</protein>
<dbReference type="InterPro" id="IPR051695">
    <property type="entry name" value="Phosphoglycerate_Mutase"/>
</dbReference>
<proteinExistence type="predicted"/>
<accession>A0ABS2T0T5</accession>